<dbReference type="PANTHER" id="PTHR32309:SF13">
    <property type="entry name" value="FERRIC ENTEROBACTIN TRANSPORT PROTEIN FEPE"/>
    <property type="match status" value="1"/>
</dbReference>
<feature type="domain" description="AAA" evidence="9">
    <location>
        <begin position="48"/>
        <end position="175"/>
    </location>
</feature>
<evidence type="ECO:0000256" key="6">
    <source>
        <dbReference type="ARBA" id="ARBA00022840"/>
    </source>
</evidence>
<protein>
    <recommendedName>
        <fullName evidence="2">non-specific protein-tyrosine kinase</fullName>
        <ecNumber evidence="2">2.7.10.2</ecNumber>
    </recommendedName>
</protein>
<comment type="caution">
    <text evidence="10">The sequence shown here is derived from an EMBL/GenBank/DDBJ whole genome shotgun (WGS) entry which is preliminary data.</text>
</comment>
<comment type="similarity">
    <text evidence="1">Belongs to the CpsD/CapB family.</text>
</comment>
<evidence type="ECO:0000256" key="4">
    <source>
        <dbReference type="ARBA" id="ARBA00022741"/>
    </source>
</evidence>
<dbReference type="RefSeq" id="WP_185417175.1">
    <property type="nucleotide sequence ID" value="NZ_JAARRU010000002.1"/>
</dbReference>
<sequence>MKLTKIKRTSRRKEILLSLSRSKSILSEQVRSIRTSITFSSTERLKTLLVTSAEAGAGKSFLSTNLAISFADQDLRVLLVDSDLRRPTTHEYLRLLNTVGLSNYLTGQEELGNCIQHTIFENLYVITSGIIPPNPAELLSSEKMKNFVNTVSDMFDIVIFDAPPVLPVVDPLIIASLVDGVVFNIHSGRTDQQSAMKAVEKLKSVDSRIIGVVLNNKKRKDSAPYERYYEYSYKK</sequence>
<dbReference type="FunFam" id="3.40.50.300:FF:000527">
    <property type="entry name" value="Tyrosine-protein kinase etk"/>
    <property type="match status" value="1"/>
</dbReference>
<dbReference type="InterPro" id="IPR027417">
    <property type="entry name" value="P-loop_NTPase"/>
</dbReference>
<evidence type="ECO:0000256" key="2">
    <source>
        <dbReference type="ARBA" id="ARBA00011903"/>
    </source>
</evidence>
<keyword evidence="3" id="KW-0808">Transferase</keyword>
<dbReference type="EC" id="2.7.10.2" evidence="2"/>
<dbReference type="InterPro" id="IPR050445">
    <property type="entry name" value="Bact_polysacc_biosynth/exp"/>
</dbReference>
<dbReference type="GO" id="GO:0005524">
    <property type="term" value="F:ATP binding"/>
    <property type="evidence" value="ECO:0007669"/>
    <property type="project" value="UniProtKB-KW"/>
</dbReference>
<dbReference type="Proteomes" id="UP000586951">
    <property type="component" value="Unassembled WGS sequence"/>
</dbReference>
<keyword evidence="4" id="KW-0547">Nucleotide-binding</keyword>
<evidence type="ECO:0000256" key="3">
    <source>
        <dbReference type="ARBA" id="ARBA00022679"/>
    </source>
</evidence>
<keyword evidence="7" id="KW-0829">Tyrosine-protein kinase</keyword>
<dbReference type="InterPro" id="IPR005702">
    <property type="entry name" value="Wzc-like_C"/>
</dbReference>
<gene>
    <name evidence="10" type="ORF">HB907_06690</name>
</gene>
<reference evidence="10 11" key="1">
    <citation type="submission" date="2020-03" db="EMBL/GenBank/DDBJ databases">
        <title>Soil Listeria distribution.</title>
        <authorList>
            <person name="Liao J."/>
            <person name="Wiedmann M."/>
        </authorList>
    </citation>
    <scope>NUCLEOTIDE SEQUENCE [LARGE SCALE GENOMIC DNA]</scope>
    <source>
        <strain evidence="10 11">FSL L7-1427</strain>
    </source>
</reference>
<keyword evidence="5 10" id="KW-0418">Kinase</keyword>
<evidence type="ECO:0000256" key="1">
    <source>
        <dbReference type="ARBA" id="ARBA00007316"/>
    </source>
</evidence>
<keyword evidence="6" id="KW-0067">ATP-binding</keyword>
<evidence type="ECO:0000313" key="11">
    <source>
        <dbReference type="Proteomes" id="UP000586951"/>
    </source>
</evidence>
<organism evidence="10 11">
    <name type="scientific">Listeria booriae</name>
    <dbReference type="NCBI Taxonomy" id="1552123"/>
    <lineage>
        <taxon>Bacteria</taxon>
        <taxon>Bacillati</taxon>
        <taxon>Bacillota</taxon>
        <taxon>Bacilli</taxon>
        <taxon>Bacillales</taxon>
        <taxon>Listeriaceae</taxon>
        <taxon>Listeria</taxon>
    </lineage>
</organism>
<proteinExistence type="inferred from homology"/>
<dbReference type="Pfam" id="PF13614">
    <property type="entry name" value="AAA_31"/>
    <property type="match status" value="1"/>
</dbReference>
<evidence type="ECO:0000259" key="9">
    <source>
        <dbReference type="Pfam" id="PF13614"/>
    </source>
</evidence>
<dbReference type="Gene3D" id="3.40.50.300">
    <property type="entry name" value="P-loop containing nucleotide triphosphate hydrolases"/>
    <property type="match status" value="1"/>
</dbReference>
<name>A0A841ZUG5_9LIST</name>
<dbReference type="InterPro" id="IPR025669">
    <property type="entry name" value="AAA_dom"/>
</dbReference>
<evidence type="ECO:0000256" key="8">
    <source>
        <dbReference type="ARBA" id="ARBA00051245"/>
    </source>
</evidence>
<evidence type="ECO:0000256" key="5">
    <source>
        <dbReference type="ARBA" id="ARBA00022777"/>
    </source>
</evidence>
<dbReference type="GO" id="GO:0042802">
    <property type="term" value="F:identical protein binding"/>
    <property type="evidence" value="ECO:0007669"/>
    <property type="project" value="UniProtKB-ARBA"/>
</dbReference>
<dbReference type="GO" id="GO:0005886">
    <property type="term" value="C:plasma membrane"/>
    <property type="evidence" value="ECO:0007669"/>
    <property type="project" value="UniProtKB-ARBA"/>
</dbReference>
<dbReference type="EMBL" id="JAARRU010000002">
    <property type="protein sequence ID" value="MBC1565085.1"/>
    <property type="molecule type" value="Genomic_DNA"/>
</dbReference>
<accession>A0A841ZUG5</accession>
<dbReference type="CDD" id="cd05387">
    <property type="entry name" value="BY-kinase"/>
    <property type="match status" value="1"/>
</dbReference>
<evidence type="ECO:0000256" key="7">
    <source>
        <dbReference type="ARBA" id="ARBA00023137"/>
    </source>
</evidence>
<dbReference type="SUPFAM" id="SSF52540">
    <property type="entry name" value="P-loop containing nucleoside triphosphate hydrolases"/>
    <property type="match status" value="1"/>
</dbReference>
<dbReference type="AlphaFoldDB" id="A0A841ZUG5"/>
<dbReference type="NCBIfam" id="TIGR01007">
    <property type="entry name" value="eps_fam"/>
    <property type="match status" value="1"/>
</dbReference>
<comment type="catalytic activity">
    <reaction evidence="8">
        <text>L-tyrosyl-[protein] + ATP = O-phospho-L-tyrosyl-[protein] + ADP + H(+)</text>
        <dbReference type="Rhea" id="RHEA:10596"/>
        <dbReference type="Rhea" id="RHEA-COMP:10136"/>
        <dbReference type="Rhea" id="RHEA-COMP:20101"/>
        <dbReference type="ChEBI" id="CHEBI:15378"/>
        <dbReference type="ChEBI" id="CHEBI:30616"/>
        <dbReference type="ChEBI" id="CHEBI:46858"/>
        <dbReference type="ChEBI" id="CHEBI:61978"/>
        <dbReference type="ChEBI" id="CHEBI:456216"/>
        <dbReference type="EC" id="2.7.10.2"/>
    </reaction>
</comment>
<evidence type="ECO:0000313" key="10">
    <source>
        <dbReference type="EMBL" id="MBC1565085.1"/>
    </source>
</evidence>
<dbReference type="PANTHER" id="PTHR32309">
    <property type="entry name" value="TYROSINE-PROTEIN KINASE"/>
    <property type="match status" value="1"/>
</dbReference>
<dbReference type="GO" id="GO:0004715">
    <property type="term" value="F:non-membrane spanning protein tyrosine kinase activity"/>
    <property type="evidence" value="ECO:0007669"/>
    <property type="project" value="UniProtKB-EC"/>
</dbReference>